<organism evidence="1 2">
    <name type="scientific">Bosea psychrotolerans</name>
    <dbReference type="NCBI Taxonomy" id="1871628"/>
    <lineage>
        <taxon>Bacteria</taxon>
        <taxon>Pseudomonadati</taxon>
        <taxon>Pseudomonadota</taxon>
        <taxon>Alphaproteobacteria</taxon>
        <taxon>Hyphomicrobiales</taxon>
        <taxon>Boseaceae</taxon>
        <taxon>Bosea</taxon>
    </lineage>
</organism>
<comment type="caution">
    <text evidence="1">The sequence shown here is derived from an EMBL/GenBank/DDBJ whole genome shotgun (WGS) entry which is preliminary data.</text>
</comment>
<keyword evidence="2" id="KW-1185">Reference proteome</keyword>
<dbReference type="EMBL" id="PQFZ01000027">
    <property type="protein sequence ID" value="POR46124.1"/>
    <property type="molecule type" value="Genomic_DNA"/>
</dbReference>
<protein>
    <recommendedName>
        <fullName evidence="3">DUF2946 family protein</fullName>
    </recommendedName>
</protein>
<dbReference type="AlphaFoldDB" id="A0A2S4LUM3"/>
<reference evidence="1 2" key="1">
    <citation type="submission" date="2018-01" db="EMBL/GenBank/DDBJ databases">
        <title>Genomic Encyclopedia of Type Strains, Phase III (KMG-III): the genomes of soil and plant-associated and newly described type strains.</title>
        <authorList>
            <person name="Whitman W."/>
        </authorList>
    </citation>
    <scope>NUCLEOTIDE SEQUENCE [LARGE SCALE GENOMIC DNA]</scope>
    <source>
        <strain evidence="1 2">1131</strain>
    </source>
</reference>
<evidence type="ECO:0008006" key="3">
    <source>
        <dbReference type="Google" id="ProtNLM"/>
    </source>
</evidence>
<evidence type="ECO:0000313" key="2">
    <source>
        <dbReference type="Proteomes" id="UP000236919"/>
    </source>
</evidence>
<dbReference type="RefSeq" id="WP_103721226.1">
    <property type="nucleotide sequence ID" value="NZ_PQFZ01000027.1"/>
</dbReference>
<evidence type="ECO:0000313" key="1">
    <source>
        <dbReference type="EMBL" id="POR46124.1"/>
    </source>
</evidence>
<proteinExistence type="predicted"/>
<name>A0A2S4LUM3_9HYPH</name>
<sequence>MRVHLPGMPAFAPLVPSFSRNTLARLRRSVLGAWLAVTYALAVLAAGLAPSAALAHPGLDGALLCSGLSAPGPDAPEPAGELTHCKGCPVNPVIAGPAPTLHGMIVRLAVQAPAVQTIIPAPPRMATFGLPQSRAPPAAARLRL</sequence>
<dbReference type="OrthoDB" id="8163971at2"/>
<accession>A0A2S4LUM3</accession>
<gene>
    <name evidence="1" type="ORF">CYD53_12739</name>
</gene>
<dbReference type="Proteomes" id="UP000236919">
    <property type="component" value="Unassembled WGS sequence"/>
</dbReference>